<keyword evidence="1" id="KW-0677">Repeat</keyword>
<feature type="repeat" description="TPR" evidence="3">
    <location>
        <begin position="260"/>
        <end position="293"/>
    </location>
</feature>
<evidence type="ECO:0000313" key="4">
    <source>
        <dbReference type="EMBL" id="MBP3951688.1"/>
    </source>
</evidence>
<keyword evidence="2 3" id="KW-0802">TPR repeat</keyword>
<dbReference type="Gene3D" id="1.25.40.10">
    <property type="entry name" value="Tetratricopeptide repeat domain"/>
    <property type="match status" value="6"/>
</dbReference>
<accession>A0A941AQV9</accession>
<dbReference type="InterPro" id="IPR050498">
    <property type="entry name" value="Ycf3"/>
</dbReference>
<dbReference type="Pfam" id="PF13432">
    <property type="entry name" value="TPR_16"/>
    <property type="match status" value="2"/>
</dbReference>
<feature type="repeat" description="TPR" evidence="3">
    <location>
        <begin position="328"/>
        <end position="361"/>
    </location>
</feature>
<dbReference type="SMART" id="SM00028">
    <property type="entry name" value="TPR"/>
    <property type="match status" value="14"/>
</dbReference>
<dbReference type="RefSeq" id="WP_210597384.1">
    <property type="nucleotide sequence ID" value="NZ_JAGKSQ010000004.1"/>
</dbReference>
<dbReference type="SUPFAM" id="SSF48452">
    <property type="entry name" value="TPR-like"/>
    <property type="match status" value="2"/>
</dbReference>
<evidence type="ECO:0000256" key="3">
    <source>
        <dbReference type="PROSITE-ProRule" id="PRU00339"/>
    </source>
</evidence>
<dbReference type="PANTHER" id="PTHR44858:SF1">
    <property type="entry name" value="UDP-N-ACETYLGLUCOSAMINE--PEPTIDE N-ACETYLGLUCOSAMINYLTRANSFERASE SPINDLY-RELATED"/>
    <property type="match status" value="1"/>
</dbReference>
<name>A0A941AQV9_9BACI</name>
<organism evidence="4 5">
    <name type="scientific">Halalkalibacter suaedae</name>
    <dbReference type="NCBI Taxonomy" id="2822140"/>
    <lineage>
        <taxon>Bacteria</taxon>
        <taxon>Bacillati</taxon>
        <taxon>Bacillota</taxon>
        <taxon>Bacilli</taxon>
        <taxon>Bacillales</taxon>
        <taxon>Bacillaceae</taxon>
        <taxon>Halalkalibacter</taxon>
    </lineage>
</organism>
<dbReference type="PROSITE" id="PS50005">
    <property type="entry name" value="TPR"/>
    <property type="match status" value="4"/>
</dbReference>
<proteinExistence type="predicted"/>
<evidence type="ECO:0000313" key="5">
    <source>
        <dbReference type="Proteomes" id="UP000678228"/>
    </source>
</evidence>
<sequence>MKTINLSKQQIESARIANRPSLKLKIAYHTTKQGDYERARRLYESSDFSLFSDDQKLDYCKVLHEAQYSDRALGLLIQLEDELDDPFLYNLKANILRETGDHDEEALIAINEGLKRNPTSQREFYFYTRALIHMDLGYNEEAIQDYKETIRLESQESVCSTWYELAVHYSTLLRSEEALFAFHKAIEREEHVVPMYYYRLAMELREKGQYSDAVSYLKEASHLHQKLVVTEDFGRVEYFNRAQYSTAAFLNFHEQAEDRCSYLIDLAQIYLDLEQVDEALATYENAISLYPRSDIPFLERGLFYRGINKYEKAIDDFKKGLELDPTYPMYTYWLASSYLALEQYEKALSLYNIVIEEDPADGHILLERGLTLLGLKRYEEAEADYTSALLLDQENSEILWKRSDARMYLAKYEEALADLMKAQHHNPTLEQDPFFLLDVAMLLKSLDYYDEAAVELTKAIELDENHPLFYLKRAEIYTDVKRHAEALADCDRALVLGGNQSNIHWLRGLIYLNDDKPEEALLDAIEYQILNPADPASYYNLALVYAELADIENEVTNLETCLSIDPSYRAAYYQLAQLHDYWMNMDEALSHLLTWLELDKEWTYEEKMEFLEDSHFSTELLENVQIRLQLDHQKGFLA</sequence>
<keyword evidence="5" id="KW-1185">Reference proteome</keyword>
<evidence type="ECO:0000256" key="2">
    <source>
        <dbReference type="ARBA" id="ARBA00022803"/>
    </source>
</evidence>
<dbReference type="InterPro" id="IPR019734">
    <property type="entry name" value="TPR_rpt"/>
</dbReference>
<gene>
    <name evidence="4" type="ORF">J7W16_11130</name>
</gene>
<dbReference type="InterPro" id="IPR011990">
    <property type="entry name" value="TPR-like_helical_dom_sf"/>
</dbReference>
<dbReference type="Pfam" id="PF13181">
    <property type="entry name" value="TPR_8"/>
    <property type="match status" value="4"/>
</dbReference>
<evidence type="ECO:0000256" key="1">
    <source>
        <dbReference type="ARBA" id="ARBA00022737"/>
    </source>
</evidence>
<dbReference type="Proteomes" id="UP000678228">
    <property type="component" value="Unassembled WGS sequence"/>
</dbReference>
<comment type="caution">
    <text evidence="4">The sequence shown here is derived from an EMBL/GenBank/DDBJ whole genome shotgun (WGS) entry which is preliminary data.</text>
</comment>
<feature type="repeat" description="TPR" evidence="3">
    <location>
        <begin position="294"/>
        <end position="327"/>
    </location>
</feature>
<reference evidence="4" key="1">
    <citation type="submission" date="2021-03" db="EMBL/GenBank/DDBJ databases">
        <title>Bacillus suaedae sp. nov., isolated from Suaeda aralocaspica.</title>
        <authorList>
            <person name="Lei R.F.R."/>
        </authorList>
    </citation>
    <scope>NUCLEOTIDE SEQUENCE</scope>
    <source>
        <strain evidence="4">YZJH907-2</strain>
    </source>
</reference>
<feature type="repeat" description="TPR" evidence="3">
    <location>
        <begin position="535"/>
        <end position="568"/>
    </location>
</feature>
<dbReference type="AlphaFoldDB" id="A0A941AQV9"/>
<dbReference type="PANTHER" id="PTHR44858">
    <property type="entry name" value="TETRATRICOPEPTIDE REPEAT PROTEIN 6"/>
    <property type="match status" value="1"/>
</dbReference>
<protein>
    <submittedName>
        <fullName evidence="4">Tetratricopeptide repeat protein</fullName>
    </submittedName>
</protein>
<dbReference type="EMBL" id="JAGKSQ010000004">
    <property type="protein sequence ID" value="MBP3951688.1"/>
    <property type="molecule type" value="Genomic_DNA"/>
</dbReference>